<name>A0A8H3IKP9_9LECA</name>
<feature type="compositionally biased region" description="Polar residues" evidence="1">
    <location>
        <begin position="89"/>
        <end position="104"/>
    </location>
</feature>
<feature type="compositionally biased region" description="Basic and acidic residues" evidence="1">
    <location>
        <begin position="1"/>
        <end position="10"/>
    </location>
</feature>
<dbReference type="AlphaFoldDB" id="A0A8H3IKP9"/>
<feature type="region of interest" description="Disordered" evidence="1">
    <location>
        <begin position="277"/>
        <end position="361"/>
    </location>
</feature>
<evidence type="ECO:0000313" key="3">
    <source>
        <dbReference type="Proteomes" id="UP000664169"/>
    </source>
</evidence>
<feature type="compositionally biased region" description="Polar residues" evidence="1">
    <location>
        <begin position="51"/>
        <end position="70"/>
    </location>
</feature>
<evidence type="ECO:0000313" key="2">
    <source>
        <dbReference type="EMBL" id="CAF9917214.1"/>
    </source>
</evidence>
<dbReference type="OrthoDB" id="5389892at2759"/>
<sequence length="361" mass="39522">MTLSDGKDWASKYLLDPLNEPEPSTETGPGSHFGSTVMPADNDTKSKRASAVSSQVADGTTSSQTTSPRHSGQYEKFRQADNPFRASSEIPTSSSKSVVSTLPPESTGRRRGSSLHGRFPGDESDRPLDMIRKVSLRAQRSPHLRKDHHHGVDSIDKLAGIEDAYHHAGPFDVVSQARNVSSRDSPIAALRSSNSEALRATPREAIVDALRHHRPIDNVAALPPGVPDRNGRVLHYVEGHNMQRGTGDDILGQWPGAYDYHPDDLKGKGEPSFTIERSLKDHEKHKRAVSEGYEMKSNPRSGLGDNNPFSPTAQASSSGAASGNDQNYREWETNLRRSKSAKGSMPSKLSNLRRRLHVDSE</sequence>
<comment type="caution">
    <text evidence="2">The sequence shown here is derived from an EMBL/GenBank/DDBJ whole genome shotgun (WGS) entry which is preliminary data.</text>
</comment>
<dbReference type="PANTHER" id="PTHR28307:SF1">
    <property type="entry name" value="PAL1 CELL MORPHOLOGY PROTEIN"/>
    <property type="match status" value="1"/>
</dbReference>
<dbReference type="GO" id="GO:0005737">
    <property type="term" value="C:cytoplasm"/>
    <property type="evidence" value="ECO:0007669"/>
    <property type="project" value="TreeGrafter"/>
</dbReference>
<feature type="region of interest" description="Disordered" evidence="1">
    <location>
        <begin position="1"/>
        <end position="128"/>
    </location>
</feature>
<protein>
    <submittedName>
        <fullName evidence="2">Uncharacterized protein</fullName>
    </submittedName>
</protein>
<dbReference type="EMBL" id="CAJPDQ010000012">
    <property type="protein sequence ID" value="CAF9917214.1"/>
    <property type="molecule type" value="Genomic_DNA"/>
</dbReference>
<proteinExistence type="predicted"/>
<keyword evidence="3" id="KW-1185">Reference proteome</keyword>
<dbReference type="InterPro" id="IPR013226">
    <property type="entry name" value="Pal1"/>
</dbReference>
<accession>A0A8H3IKP9</accession>
<evidence type="ECO:0000256" key="1">
    <source>
        <dbReference type="SAM" id="MobiDB-lite"/>
    </source>
</evidence>
<feature type="compositionally biased region" description="Basic residues" evidence="1">
    <location>
        <begin position="351"/>
        <end position="361"/>
    </location>
</feature>
<feature type="compositionally biased region" description="Low complexity" evidence="1">
    <location>
        <begin position="313"/>
        <end position="323"/>
    </location>
</feature>
<feature type="compositionally biased region" description="Basic and acidic residues" evidence="1">
    <location>
        <begin position="119"/>
        <end position="128"/>
    </location>
</feature>
<reference evidence="2" key="1">
    <citation type="submission" date="2021-03" db="EMBL/GenBank/DDBJ databases">
        <authorList>
            <person name="Tagirdzhanova G."/>
        </authorList>
    </citation>
    <scope>NUCLEOTIDE SEQUENCE</scope>
</reference>
<dbReference type="Proteomes" id="UP000664169">
    <property type="component" value="Unassembled WGS sequence"/>
</dbReference>
<dbReference type="PANTHER" id="PTHR28307">
    <property type="entry name" value="PROTEIN PAL1"/>
    <property type="match status" value="1"/>
</dbReference>
<organism evidence="2 3">
    <name type="scientific">Gomphillus americanus</name>
    <dbReference type="NCBI Taxonomy" id="1940652"/>
    <lineage>
        <taxon>Eukaryota</taxon>
        <taxon>Fungi</taxon>
        <taxon>Dikarya</taxon>
        <taxon>Ascomycota</taxon>
        <taxon>Pezizomycotina</taxon>
        <taxon>Lecanoromycetes</taxon>
        <taxon>OSLEUM clade</taxon>
        <taxon>Ostropomycetidae</taxon>
        <taxon>Ostropales</taxon>
        <taxon>Graphidaceae</taxon>
        <taxon>Gomphilloideae</taxon>
        <taxon>Gomphillus</taxon>
    </lineage>
</organism>
<gene>
    <name evidence="2" type="ORF">GOMPHAMPRED_001184</name>
</gene>